<sequence length="283" mass="28394">MLVAASVCLTTVVGCGSSDSTEKTVATVVVTETAATTSSTKAPAPTAKLVASFDAMAKGLSAPVGLALVPVGGGEAITLGDQTPRVAWSTSKVPLAIAAERAGGQTAAEENAIVNSDNAAAETLWASLGTPTQAAAAVTSVLREGGDKATTVPSARLRPEFSIFGQTRWALGDAATFAAGLPCMKGTKHVLSLMESVAGNQQWGLKAIEGRTSAVKGGWGPTAGSGYLVRQLGVLTLRDGRRVGVAMSSQTAAGSMETGAAALSAVGQWMSKHLAALPAGRCR</sequence>
<evidence type="ECO:0000313" key="1">
    <source>
        <dbReference type="EMBL" id="ALG83982.1"/>
    </source>
</evidence>
<gene>
    <name evidence="1" type="ORF">ACH46_04970</name>
</gene>
<reference evidence="1 2" key="2">
    <citation type="journal article" date="2017" name="Int. J. Syst. Evol. Microbiol.">
        <title>Gordonia phthalatica sp. nov., a di-n-butyl phthalate-degrading bacterium isolated from activated sludge.</title>
        <authorList>
            <person name="Jin D."/>
            <person name="Kong X."/>
            <person name="Jia M."/>
            <person name="Yu X."/>
            <person name="Wang X."/>
            <person name="Zhuang X."/>
            <person name="Deng Y."/>
            <person name="Bai Z."/>
        </authorList>
    </citation>
    <scope>NUCLEOTIDE SEQUENCE [LARGE SCALE GENOMIC DNA]</scope>
    <source>
        <strain evidence="1 2">QH-11</strain>
    </source>
</reference>
<dbReference type="KEGG" id="goq:ACH46_04970"/>
<dbReference type="STRING" id="1136941.ACH46_04970"/>
<keyword evidence="2" id="KW-1185">Reference proteome</keyword>
<dbReference type="Gene3D" id="3.40.710.10">
    <property type="entry name" value="DD-peptidase/beta-lactamase superfamily"/>
    <property type="match status" value="1"/>
</dbReference>
<accession>A0A0N9N1H9</accession>
<evidence type="ECO:0000313" key="2">
    <source>
        <dbReference type="Proteomes" id="UP000063789"/>
    </source>
</evidence>
<reference evidence="2" key="1">
    <citation type="submission" date="2015-06" db="EMBL/GenBank/DDBJ databases">
        <title>Complete genome sequence and metabolic analysis of phthalate degradation pathway in Gordonia sp. QH-11.</title>
        <authorList>
            <person name="Jin D."/>
            <person name="Kong X."/>
            <person name="Bai Z."/>
        </authorList>
    </citation>
    <scope>NUCLEOTIDE SEQUENCE [LARGE SCALE GENOMIC DNA]</scope>
    <source>
        <strain evidence="2">QH-11</strain>
    </source>
</reference>
<dbReference type="PATRIC" id="fig|1136941.3.peg.1016"/>
<proteinExistence type="predicted"/>
<dbReference type="EMBL" id="CP011853">
    <property type="protein sequence ID" value="ALG83982.1"/>
    <property type="molecule type" value="Genomic_DNA"/>
</dbReference>
<dbReference type="InterPro" id="IPR012338">
    <property type="entry name" value="Beta-lactam/transpept-like"/>
</dbReference>
<dbReference type="OrthoDB" id="3729831at2"/>
<dbReference type="AlphaFoldDB" id="A0A0N9N1H9"/>
<name>A0A0N9N1H9_9ACTN</name>
<dbReference type="Proteomes" id="UP000063789">
    <property type="component" value="Chromosome"/>
</dbReference>
<organism evidence="1 2">
    <name type="scientific">Gordonia phthalatica</name>
    <dbReference type="NCBI Taxonomy" id="1136941"/>
    <lineage>
        <taxon>Bacteria</taxon>
        <taxon>Bacillati</taxon>
        <taxon>Actinomycetota</taxon>
        <taxon>Actinomycetes</taxon>
        <taxon>Mycobacteriales</taxon>
        <taxon>Gordoniaceae</taxon>
        <taxon>Gordonia</taxon>
    </lineage>
</organism>
<protein>
    <submittedName>
        <fullName evidence="1">Uncharacterized protein</fullName>
    </submittedName>
</protein>
<dbReference type="SUPFAM" id="SSF56601">
    <property type="entry name" value="beta-lactamase/transpeptidase-like"/>
    <property type="match status" value="1"/>
</dbReference>